<protein>
    <recommendedName>
        <fullName evidence="1">DUF4440 domain-containing protein</fullName>
    </recommendedName>
</protein>
<dbReference type="Proteomes" id="UP000326354">
    <property type="component" value="Chromosome"/>
</dbReference>
<dbReference type="InterPro" id="IPR032710">
    <property type="entry name" value="NTF2-like_dom_sf"/>
</dbReference>
<organism evidence="2 3">
    <name type="scientific">Uabimicrobium amorphum</name>
    <dbReference type="NCBI Taxonomy" id="2596890"/>
    <lineage>
        <taxon>Bacteria</taxon>
        <taxon>Pseudomonadati</taxon>
        <taxon>Planctomycetota</taxon>
        <taxon>Candidatus Uabimicrobiia</taxon>
        <taxon>Candidatus Uabimicrobiales</taxon>
        <taxon>Candidatus Uabimicrobiaceae</taxon>
        <taxon>Candidatus Uabimicrobium</taxon>
    </lineage>
</organism>
<dbReference type="RefSeq" id="WP_151969501.1">
    <property type="nucleotide sequence ID" value="NZ_AP019860.1"/>
</dbReference>
<dbReference type="OrthoDB" id="1445948at2"/>
<dbReference type="Gene3D" id="3.10.450.50">
    <property type="match status" value="1"/>
</dbReference>
<dbReference type="AlphaFoldDB" id="A0A5S9IPT5"/>
<name>A0A5S9IPT5_UABAM</name>
<sequence>MKYIILCVASIVLLHAQSQKAIIELEKQRYVAMTENDQPFLQKILADDLIFTHANGVVESKTSFLQRLNKKDLIYRSIQLQDVKAKIYENCAVVTGTSNIIAQGGKQKVNLSLRFTTVYILNKAKKWKVVAYQSTRIIQMNKKS</sequence>
<accession>A0A5S9IPT5</accession>
<dbReference type="SUPFAM" id="SSF54427">
    <property type="entry name" value="NTF2-like"/>
    <property type="match status" value="1"/>
</dbReference>
<evidence type="ECO:0000313" key="3">
    <source>
        <dbReference type="Proteomes" id="UP000326354"/>
    </source>
</evidence>
<feature type="domain" description="DUF4440" evidence="1">
    <location>
        <begin position="22"/>
        <end position="129"/>
    </location>
</feature>
<dbReference type="InterPro" id="IPR027843">
    <property type="entry name" value="DUF4440"/>
</dbReference>
<evidence type="ECO:0000313" key="2">
    <source>
        <dbReference type="EMBL" id="BBM85396.1"/>
    </source>
</evidence>
<proteinExistence type="predicted"/>
<gene>
    <name evidence="2" type="ORF">UABAM_03763</name>
</gene>
<dbReference type="Pfam" id="PF14534">
    <property type="entry name" value="DUF4440"/>
    <property type="match status" value="1"/>
</dbReference>
<dbReference type="KEGG" id="uam:UABAM_03763"/>
<reference evidence="2 3" key="1">
    <citation type="submission" date="2019-08" db="EMBL/GenBank/DDBJ databases">
        <title>Complete genome sequence of Candidatus Uab amorphum.</title>
        <authorList>
            <person name="Shiratori T."/>
            <person name="Suzuki S."/>
            <person name="Kakizawa Y."/>
            <person name="Ishida K."/>
        </authorList>
    </citation>
    <scope>NUCLEOTIDE SEQUENCE [LARGE SCALE GENOMIC DNA]</scope>
    <source>
        <strain evidence="2 3">SRT547</strain>
    </source>
</reference>
<keyword evidence="3" id="KW-1185">Reference proteome</keyword>
<evidence type="ECO:0000259" key="1">
    <source>
        <dbReference type="Pfam" id="PF14534"/>
    </source>
</evidence>
<dbReference type="EMBL" id="AP019860">
    <property type="protein sequence ID" value="BBM85396.1"/>
    <property type="molecule type" value="Genomic_DNA"/>
</dbReference>